<organism evidence="1 2">
    <name type="scientific">Bacillus infantis</name>
    <dbReference type="NCBI Taxonomy" id="324767"/>
    <lineage>
        <taxon>Bacteria</taxon>
        <taxon>Bacillati</taxon>
        <taxon>Bacillota</taxon>
        <taxon>Bacilli</taxon>
        <taxon>Bacillales</taxon>
        <taxon>Bacillaceae</taxon>
        <taxon>Bacillus</taxon>
    </lineage>
</organism>
<sequence length="84" mass="9800">MSKLSAFIIRKTPSGILAVRKDREESLPKKRFIDDMDAAFQDGKYVSPNEGPPRVKFRDMNNYCKQVGKKPVELTDEEMEQFRF</sequence>
<comment type="caution">
    <text evidence="1">The sequence shown here is derived from an EMBL/GenBank/DDBJ whole genome shotgun (WGS) entry which is preliminary data.</text>
</comment>
<evidence type="ECO:0000313" key="2">
    <source>
        <dbReference type="Proteomes" id="UP000322139"/>
    </source>
</evidence>
<protein>
    <submittedName>
        <fullName evidence="1">Uncharacterized protein</fullName>
    </submittedName>
</protein>
<gene>
    <name evidence="1" type="ORF">FZD51_16515</name>
</gene>
<reference evidence="1 2" key="1">
    <citation type="submission" date="2019-08" db="EMBL/GenBank/DDBJ databases">
        <title>Bacillus genomes from the desert of Cuatro Cienegas, Coahuila.</title>
        <authorList>
            <person name="Olmedo-Alvarez G."/>
        </authorList>
    </citation>
    <scope>NUCLEOTIDE SEQUENCE [LARGE SCALE GENOMIC DNA]</scope>
    <source>
        <strain evidence="1 2">CH446_14T</strain>
    </source>
</reference>
<evidence type="ECO:0000313" key="1">
    <source>
        <dbReference type="EMBL" id="TYS47057.1"/>
    </source>
</evidence>
<accession>A0A5D4R6N4</accession>
<dbReference type="Proteomes" id="UP000322139">
    <property type="component" value="Unassembled WGS sequence"/>
</dbReference>
<dbReference type="EMBL" id="VTER01000007">
    <property type="protein sequence ID" value="TYS47057.1"/>
    <property type="molecule type" value="Genomic_DNA"/>
</dbReference>
<name>A0A5D4R6N4_9BACI</name>
<dbReference type="RefSeq" id="WP_148975757.1">
    <property type="nucleotide sequence ID" value="NZ_JBNIKU010000004.1"/>
</dbReference>
<dbReference type="AlphaFoldDB" id="A0A5D4R6N4"/>
<proteinExistence type="predicted"/>